<dbReference type="InterPro" id="IPR037898">
    <property type="entry name" value="NudC_fam"/>
</dbReference>
<dbReference type="PANTHER" id="PTHR12356:SF18">
    <property type="entry name" value="NUDC DOMAIN-CONTAINING PROTEIN 2"/>
    <property type="match status" value="1"/>
</dbReference>
<dbReference type="EMBL" id="JALLPB020000795">
    <property type="protein sequence ID" value="KAL3806504.1"/>
    <property type="molecule type" value="Genomic_DNA"/>
</dbReference>
<accession>A0ABD3R2K2</accession>
<reference evidence="3 4" key="1">
    <citation type="submission" date="2024-10" db="EMBL/GenBank/DDBJ databases">
        <title>Updated reference genomes for cyclostephanoid diatoms.</title>
        <authorList>
            <person name="Roberts W.R."/>
            <person name="Alverson A.J."/>
        </authorList>
    </citation>
    <scope>NUCLEOTIDE SEQUENCE [LARGE SCALE GENOMIC DNA]</scope>
    <source>
        <strain evidence="3 4">AJA228-03</strain>
    </source>
</reference>
<dbReference type="PROSITE" id="PS51203">
    <property type="entry name" value="CS"/>
    <property type="match status" value="1"/>
</dbReference>
<protein>
    <recommendedName>
        <fullName evidence="2">CS domain-containing protein</fullName>
    </recommendedName>
</protein>
<dbReference type="Gene3D" id="1.20.5.740">
    <property type="entry name" value="Single helix bin"/>
    <property type="match status" value="1"/>
</dbReference>
<feature type="domain" description="CS" evidence="2">
    <location>
        <begin position="83"/>
        <end position="179"/>
    </location>
</feature>
<evidence type="ECO:0000313" key="3">
    <source>
        <dbReference type="EMBL" id="KAL3806504.1"/>
    </source>
</evidence>
<feature type="compositionally biased region" description="Basic and acidic residues" evidence="1">
    <location>
        <begin position="1"/>
        <end position="15"/>
    </location>
</feature>
<dbReference type="Proteomes" id="UP001530377">
    <property type="component" value="Unassembled WGS sequence"/>
</dbReference>
<name>A0ABD3R2K2_9STRA</name>
<dbReference type="Pfam" id="PF04969">
    <property type="entry name" value="CS"/>
    <property type="match status" value="1"/>
</dbReference>
<sequence>MSRLDEYSKFDRIDSDTDDCESAVDDHDHNDDDGGGGGAPAVRNGVRETPMHACAAPSVDVPSRGGTTTKHPTIADRYVFSHGGRKVYEWEQSLDEVNMYIDAPMDQLPNRNPASYIVVDIATNGLRVGLRGGDRYFIDEETYDKVKVKESSWYLDKEEGVIAIVLSKCHRGQTWEGVLCGHRVDAGGGVEGDCDGRISSTDDKNHHRVGGGGIRESIDPLTKREMQRALMLERFQEENPGFDFRDATFNGEVPDPRTFMGGVGYNNL</sequence>
<dbReference type="InterPro" id="IPR007052">
    <property type="entry name" value="CS_dom"/>
</dbReference>
<dbReference type="SUPFAM" id="SSF49764">
    <property type="entry name" value="HSP20-like chaperones"/>
    <property type="match status" value="1"/>
</dbReference>
<gene>
    <name evidence="3" type="ORF">ACHAXA_002813</name>
</gene>
<feature type="region of interest" description="Disordered" evidence="1">
    <location>
        <begin position="1"/>
        <end position="44"/>
    </location>
</feature>
<dbReference type="PANTHER" id="PTHR12356">
    <property type="entry name" value="NUCLEAR MOVEMENT PROTEIN NUDC"/>
    <property type="match status" value="1"/>
</dbReference>
<keyword evidence="4" id="KW-1185">Reference proteome</keyword>
<evidence type="ECO:0000256" key="1">
    <source>
        <dbReference type="SAM" id="MobiDB-lite"/>
    </source>
</evidence>
<evidence type="ECO:0000259" key="2">
    <source>
        <dbReference type="PROSITE" id="PS51203"/>
    </source>
</evidence>
<dbReference type="CDD" id="cd06467">
    <property type="entry name" value="p23_NUDC_like"/>
    <property type="match status" value="1"/>
</dbReference>
<dbReference type="Gene3D" id="2.60.40.790">
    <property type="match status" value="1"/>
</dbReference>
<comment type="caution">
    <text evidence="3">The sequence shown here is derived from an EMBL/GenBank/DDBJ whole genome shotgun (WGS) entry which is preliminary data.</text>
</comment>
<proteinExistence type="predicted"/>
<dbReference type="AlphaFoldDB" id="A0ABD3R2K2"/>
<evidence type="ECO:0000313" key="4">
    <source>
        <dbReference type="Proteomes" id="UP001530377"/>
    </source>
</evidence>
<dbReference type="InterPro" id="IPR008978">
    <property type="entry name" value="HSP20-like_chaperone"/>
</dbReference>
<organism evidence="3 4">
    <name type="scientific">Cyclostephanos tholiformis</name>
    <dbReference type="NCBI Taxonomy" id="382380"/>
    <lineage>
        <taxon>Eukaryota</taxon>
        <taxon>Sar</taxon>
        <taxon>Stramenopiles</taxon>
        <taxon>Ochrophyta</taxon>
        <taxon>Bacillariophyta</taxon>
        <taxon>Coscinodiscophyceae</taxon>
        <taxon>Thalassiosirophycidae</taxon>
        <taxon>Stephanodiscales</taxon>
        <taxon>Stephanodiscaceae</taxon>
        <taxon>Cyclostephanos</taxon>
    </lineage>
</organism>